<dbReference type="AlphaFoldDB" id="A0A1M6SR86"/>
<evidence type="ECO:0000313" key="3">
    <source>
        <dbReference type="Proteomes" id="UP000184016"/>
    </source>
</evidence>
<dbReference type="STRING" id="1830138.SAMN05443507_11465"/>
<sequence>MAIRWLACLPIIVIFGGVFFVNHVYPILLGMPFLFFYMVMAILFTSVCMAVIYHFDPANKEE</sequence>
<proteinExistence type="predicted"/>
<dbReference type="Proteomes" id="UP000184016">
    <property type="component" value="Unassembled WGS sequence"/>
</dbReference>
<protein>
    <recommendedName>
        <fullName evidence="4">Solute:sodium symporter small subunit</fullName>
    </recommendedName>
</protein>
<evidence type="ECO:0000313" key="2">
    <source>
        <dbReference type="EMBL" id="SHK47233.1"/>
    </source>
</evidence>
<reference evidence="3" key="1">
    <citation type="submission" date="2016-11" db="EMBL/GenBank/DDBJ databases">
        <authorList>
            <person name="Varghese N."/>
            <person name="Submissions S."/>
        </authorList>
    </citation>
    <scope>NUCLEOTIDE SEQUENCE [LARGE SCALE GENOMIC DNA]</scope>
    <source>
        <strain evidence="3">USBA-503</strain>
    </source>
</reference>
<keyword evidence="1" id="KW-0812">Transmembrane</keyword>
<dbReference type="EMBL" id="FRAF01000014">
    <property type="protein sequence ID" value="SHK47233.1"/>
    <property type="molecule type" value="Genomic_DNA"/>
</dbReference>
<organism evidence="2 3">
    <name type="scientific">Alicyclobacillus tolerans</name>
    <dbReference type="NCBI Taxonomy" id="90970"/>
    <lineage>
        <taxon>Bacteria</taxon>
        <taxon>Bacillati</taxon>
        <taxon>Bacillota</taxon>
        <taxon>Bacilli</taxon>
        <taxon>Bacillales</taxon>
        <taxon>Alicyclobacillaceae</taxon>
        <taxon>Alicyclobacillus</taxon>
    </lineage>
</organism>
<dbReference type="Pfam" id="PF11755">
    <property type="entry name" value="DUF3311"/>
    <property type="match status" value="1"/>
</dbReference>
<gene>
    <name evidence="2" type="ORF">SAMN05443507_11465</name>
</gene>
<evidence type="ECO:0008006" key="4">
    <source>
        <dbReference type="Google" id="ProtNLM"/>
    </source>
</evidence>
<keyword evidence="1" id="KW-1133">Transmembrane helix</keyword>
<accession>A0A1M6SR86</accession>
<feature type="transmembrane region" description="Helical" evidence="1">
    <location>
        <begin position="34"/>
        <end position="55"/>
    </location>
</feature>
<name>A0A1M6SR86_9BACL</name>
<keyword evidence="1" id="KW-0472">Membrane</keyword>
<evidence type="ECO:0000256" key="1">
    <source>
        <dbReference type="SAM" id="Phobius"/>
    </source>
</evidence>
<dbReference type="InterPro" id="IPR021741">
    <property type="entry name" value="DUF3311"/>
</dbReference>
<feature type="transmembrane region" description="Helical" evidence="1">
    <location>
        <begin position="7"/>
        <end position="28"/>
    </location>
</feature>
<keyword evidence="3" id="KW-1185">Reference proteome</keyword>
<dbReference type="OrthoDB" id="3628949at2"/>
<dbReference type="RefSeq" id="WP_072874326.1">
    <property type="nucleotide sequence ID" value="NZ_FRAF01000014.1"/>
</dbReference>